<sequence length="123" mass="14096">MKKDPRIYLAKILERIVRIEGFTPGGKKSFLADPLIQDAVIRNLEVIGEASRRVGAEYQAAYPETPWREMAGLRNILIHDYESVNLEKIWQVVEKELPSVKGALEKILPPLDQLEREINEENS</sequence>
<gene>
    <name evidence="7" type="ORF">S01H1_25515</name>
</gene>
<dbReference type="PANTHER" id="PTHR34139:SF1">
    <property type="entry name" value="RNASE MJ1380-RELATED"/>
    <property type="match status" value="1"/>
</dbReference>
<evidence type="ECO:0000256" key="6">
    <source>
        <dbReference type="ARBA" id="ARBA00024207"/>
    </source>
</evidence>
<name>X0TSS3_9ZZZZ</name>
<evidence type="ECO:0000256" key="3">
    <source>
        <dbReference type="ARBA" id="ARBA00022722"/>
    </source>
</evidence>
<dbReference type="GO" id="GO:0016787">
    <property type="term" value="F:hydrolase activity"/>
    <property type="evidence" value="ECO:0007669"/>
    <property type="project" value="UniProtKB-KW"/>
</dbReference>
<dbReference type="InterPro" id="IPR051813">
    <property type="entry name" value="HepT_RNase_toxin"/>
</dbReference>
<accession>X0TSS3</accession>
<evidence type="ECO:0000256" key="2">
    <source>
        <dbReference type="ARBA" id="ARBA00022649"/>
    </source>
</evidence>
<keyword evidence="1" id="KW-0597">Phosphoprotein</keyword>
<evidence type="ECO:0000256" key="5">
    <source>
        <dbReference type="ARBA" id="ARBA00022801"/>
    </source>
</evidence>
<keyword evidence="4" id="KW-0547">Nucleotide-binding</keyword>
<keyword evidence="3" id="KW-0540">Nuclease</keyword>
<organism evidence="7">
    <name type="scientific">marine sediment metagenome</name>
    <dbReference type="NCBI Taxonomy" id="412755"/>
    <lineage>
        <taxon>unclassified sequences</taxon>
        <taxon>metagenomes</taxon>
        <taxon>ecological metagenomes</taxon>
    </lineage>
</organism>
<proteinExistence type="inferred from homology"/>
<dbReference type="PANTHER" id="PTHR34139">
    <property type="entry name" value="UPF0331 PROTEIN MJ0127"/>
    <property type="match status" value="1"/>
</dbReference>
<reference evidence="7" key="1">
    <citation type="journal article" date="2014" name="Front. Microbiol.">
        <title>High frequency of phylogenetically diverse reductive dehalogenase-homologous genes in deep subseafloor sedimentary metagenomes.</title>
        <authorList>
            <person name="Kawai M."/>
            <person name="Futagami T."/>
            <person name="Toyoda A."/>
            <person name="Takaki Y."/>
            <person name="Nishi S."/>
            <person name="Hori S."/>
            <person name="Arai W."/>
            <person name="Tsubouchi T."/>
            <person name="Morono Y."/>
            <person name="Uchiyama I."/>
            <person name="Ito T."/>
            <person name="Fujiyama A."/>
            <person name="Inagaki F."/>
            <person name="Takami H."/>
        </authorList>
    </citation>
    <scope>NUCLEOTIDE SEQUENCE</scope>
    <source>
        <strain evidence="7">Expedition CK06-06</strain>
    </source>
</reference>
<evidence type="ECO:0008006" key="8">
    <source>
        <dbReference type="Google" id="ProtNLM"/>
    </source>
</evidence>
<comment type="caution">
    <text evidence="7">The sequence shown here is derived from an EMBL/GenBank/DDBJ whole genome shotgun (WGS) entry which is preliminary data.</text>
</comment>
<evidence type="ECO:0000256" key="1">
    <source>
        <dbReference type="ARBA" id="ARBA00022553"/>
    </source>
</evidence>
<evidence type="ECO:0000313" key="7">
    <source>
        <dbReference type="EMBL" id="GAF90246.1"/>
    </source>
</evidence>
<dbReference type="InterPro" id="IPR037038">
    <property type="entry name" value="HepT-like_sf"/>
</dbReference>
<dbReference type="GO" id="GO:0110001">
    <property type="term" value="C:toxin-antitoxin complex"/>
    <property type="evidence" value="ECO:0007669"/>
    <property type="project" value="InterPro"/>
</dbReference>
<dbReference type="Gene3D" id="1.20.120.580">
    <property type="entry name" value="bsu32300-like"/>
    <property type="match status" value="1"/>
</dbReference>
<dbReference type="InterPro" id="IPR008201">
    <property type="entry name" value="HepT-like"/>
</dbReference>
<comment type="similarity">
    <text evidence="6">Belongs to the HepT RNase toxin family.</text>
</comment>
<keyword evidence="5" id="KW-0378">Hydrolase</keyword>
<evidence type="ECO:0000256" key="4">
    <source>
        <dbReference type="ARBA" id="ARBA00022741"/>
    </source>
</evidence>
<dbReference type="GO" id="GO:0000166">
    <property type="term" value="F:nucleotide binding"/>
    <property type="evidence" value="ECO:0007669"/>
    <property type="project" value="UniProtKB-KW"/>
</dbReference>
<keyword evidence="2" id="KW-1277">Toxin-antitoxin system</keyword>
<dbReference type="EMBL" id="BARS01015420">
    <property type="protein sequence ID" value="GAF90246.1"/>
    <property type="molecule type" value="Genomic_DNA"/>
</dbReference>
<dbReference type="Pfam" id="PF01934">
    <property type="entry name" value="HepT-like"/>
    <property type="match status" value="1"/>
</dbReference>
<dbReference type="GO" id="GO:0004540">
    <property type="term" value="F:RNA nuclease activity"/>
    <property type="evidence" value="ECO:0007669"/>
    <property type="project" value="InterPro"/>
</dbReference>
<dbReference type="AlphaFoldDB" id="X0TSS3"/>
<protein>
    <recommendedName>
        <fullName evidence="8">DUF86 domain-containing protein</fullName>
    </recommendedName>
</protein>